<evidence type="ECO:0000256" key="1">
    <source>
        <dbReference type="ARBA" id="ARBA00001686"/>
    </source>
</evidence>
<protein>
    <recommendedName>
        <fullName evidence="3">1-phosphatidylinositol 4-kinase</fullName>
        <ecNumber evidence="3">2.7.1.67</ecNumber>
    </recommendedName>
</protein>
<dbReference type="EC" id="2.7.1.67" evidence="3"/>
<gene>
    <name evidence="10" type="ORF">OBBRIDRAFT_791643</name>
</gene>
<dbReference type="InterPro" id="IPR011009">
    <property type="entry name" value="Kinase-like_dom_sf"/>
</dbReference>
<dbReference type="InterPro" id="IPR045495">
    <property type="entry name" value="PI4K_N"/>
</dbReference>
<evidence type="ECO:0000256" key="7">
    <source>
        <dbReference type="ARBA" id="ARBA00022840"/>
    </source>
</evidence>
<dbReference type="Pfam" id="PF00613">
    <property type="entry name" value="PI3Ka"/>
    <property type="match status" value="1"/>
</dbReference>
<dbReference type="GO" id="GO:0046854">
    <property type="term" value="P:phosphatidylinositol phosphate biosynthetic process"/>
    <property type="evidence" value="ECO:0007669"/>
    <property type="project" value="InterPro"/>
</dbReference>
<evidence type="ECO:0000313" key="10">
    <source>
        <dbReference type="EMBL" id="OCH92135.1"/>
    </source>
</evidence>
<keyword evidence="4" id="KW-0808">Transferase</keyword>
<dbReference type="InterPro" id="IPR015433">
    <property type="entry name" value="PI3/4_kinase"/>
</dbReference>
<keyword evidence="5" id="KW-0547">Nucleotide-binding</keyword>
<dbReference type="FunFam" id="3.30.1010.10:FF:000014">
    <property type="entry name" value="Phosphatidylinositol 4-kinase STT4"/>
    <property type="match status" value="1"/>
</dbReference>
<evidence type="ECO:0000256" key="5">
    <source>
        <dbReference type="ARBA" id="ARBA00022741"/>
    </source>
</evidence>
<evidence type="ECO:0000256" key="3">
    <source>
        <dbReference type="ARBA" id="ARBA00012169"/>
    </source>
</evidence>
<dbReference type="GO" id="GO:0004430">
    <property type="term" value="F:1-phosphatidylinositol 4-kinase activity"/>
    <property type="evidence" value="ECO:0007669"/>
    <property type="project" value="UniProtKB-EC"/>
</dbReference>
<dbReference type="SUPFAM" id="SSF56112">
    <property type="entry name" value="Protein kinase-like (PK-like)"/>
    <property type="match status" value="1"/>
</dbReference>
<dbReference type="Gene3D" id="3.30.1010.10">
    <property type="entry name" value="Phosphatidylinositol 3-kinase Catalytic Subunit, Chain A, domain 4"/>
    <property type="match status" value="1"/>
</dbReference>
<dbReference type="InterPro" id="IPR036940">
    <property type="entry name" value="PI3/4_kinase_cat_sf"/>
</dbReference>
<comment type="similarity">
    <text evidence="2">Belongs to the PI3/PI4-kinase family. Type III PI4K subfamily.</text>
</comment>
<dbReference type="Pfam" id="PF19274">
    <property type="entry name" value="PI4K_N"/>
    <property type="match status" value="2"/>
</dbReference>
<dbReference type="InterPro" id="IPR016024">
    <property type="entry name" value="ARM-type_fold"/>
</dbReference>
<keyword evidence="7" id="KW-0067">ATP-binding</keyword>
<dbReference type="PROSITE" id="PS00915">
    <property type="entry name" value="PI3_4_KINASE_1"/>
    <property type="match status" value="1"/>
</dbReference>
<dbReference type="PROSITE" id="PS51545">
    <property type="entry name" value="PIK_HELICAL"/>
    <property type="match status" value="1"/>
</dbReference>
<dbReference type="GO" id="GO:0005886">
    <property type="term" value="C:plasma membrane"/>
    <property type="evidence" value="ECO:0007669"/>
    <property type="project" value="TreeGrafter"/>
</dbReference>
<feature type="domain" description="PIK helical" evidence="9">
    <location>
        <begin position="1384"/>
        <end position="1570"/>
    </location>
</feature>
<dbReference type="Gene3D" id="1.10.1070.11">
    <property type="entry name" value="Phosphatidylinositol 3-/4-kinase, catalytic domain"/>
    <property type="match status" value="1"/>
</dbReference>
<dbReference type="EMBL" id="KV722374">
    <property type="protein sequence ID" value="OCH92135.1"/>
    <property type="molecule type" value="Genomic_DNA"/>
</dbReference>
<dbReference type="InterPro" id="IPR018936">
    <property type="entry name" value="PI3/4_kinase_CS"/>
</dbReference>
<keyword evidence="11" id="KW-1185">Reference proteome</keyword>
<feature type="domain" description="PI3K/PI4K catalytic" evidence="8">
    <location>
        <begin position="1671"/>
        <end position="1936"/>
    </location>
</feature>
<evidence type="ECO:0000256" key="4">
    <source>
        <dbReference type="ARBA" id="ARBA00022679"/>
    </source>
</evidence>
<dbReference type="PROSITE" id="PS00916">
    <property type="entry name" value="PI3_4_KINASE_2"/>
    <property type="match status" value="1"/>
</dbReference>
<dbReference type="SUPFAM" id="SSF48371">
    <property type="entry name" value="ARM repeat"/>
    <property type="match status" value="2"/>
</dbReference>
<dbReference type="Proteomes" id="UP000250043">
    <property type="component" value="Unassembled WGS sequence"/>
</dbReference>
<proteinExistence type="inferred from homology"/>
<sequence>MDCLELDIRRLILSDLASNIGESKENPEENGFSAAIELVTSQVETRAVPEVSENEEEADEGERVFMSNSRAQCNIGFAELAVNLPHAHVNDTVPVLVDILRDVPYIDFDKCLAWEEWALPDQLVFVTVTALLRIASSHQEYREQAIGAIVKFCSQVVKQLQSREPVDVLTQSAPAFHGFYRAIISTSFDWSPQEWSALSDHLNMLYTVEVVGRLNRLLIDVLPTEEEDLDKVNFISILVSRYISRGRPLNGYFTVCCVTEALWTVLAQALGRSHTSAGTTSLTVTEAAAANKAWQMLSKNSARDAIFPEPAYRAQLNITLRNAMQSYADLLGQVEDMDSEPSEDSYAWETMSETLKLAAVCSAALGELDKDLYSCVKLLLSPAAPLCDNMVREAALKATAVLVRNFPDIALSMANHLRRFVTSPLSIFEFEFATGTRTPPPLVAAAKCLALCIDLAPGDDLVMSYMYSLLNYIAATSKEPQDHSSVFGLEGTADFSTISSAENGLRGLSDDEKRTVGISTISVATRLALEFKSEEVIRLTISMLLQRLRSAEPTVEAAIAYNLVDLALAAPEVSFVEVVRAFSGINRSANLDDPRYSNNMVLAAQTRLAQEMHRRPELYMVYLVELLTLFADKGVAIQNVAIQNHHAKTEDMVEQLGSLLLPIDALLSQSDFHPDNDAPAGVVTLFRNMWFLCTLFRFTADEKTHSALEWQRPALARIAMKTPSLVMESNDTIVSDLEYNTVIRQEYIETLIGTHRALLTRLISQRLSEIRYLLPGQIIFLLSMHDIESMRSALGLPASLVDYFVNNGLNKNTGLLTCMEAIAEKVIRDCVTELNGQAARQSLPEDLSRELRTLLISSTHRIQKARGIASRYLNRLITSFPSLMCDPALVFAILEVLTLLRRACENQYTDEDNPTYTFRSDRANITLQLPDDYAARNEMLTSLQHDSGTWFELALSRAPLELHATLQKYLAVNQVMSLTESSELGASVALQFGKAVGPINRKLASLSALSHWELDRAKLIASQIASKGYFAGEVSGYRLAQPDAAHPQEVHMRGHVPSHEIASLKAKMAEVMRDIREKRNTMTVRGLKRLLFRCASTLIFMDTCDYDLVHYLVALPFEAFSQSAISAGIETWTWVISEKPDYEAALMSELSSAWTLTIKHEKGMFSRKLNFVDPFLHPVEYSPTDKHIMDRAAQTARSLLTPHVLIIQLLFSRMQAARYTRPGLMMLFQRMALASARAHGQMSTHPLAREARFSLLLFGLEILKGSNLDLYREHLLRYELYCTSYSWFAVRPQWSYGANRVQLDSDTRQLAEFLAFLQSDIIRGHSAVTSLYNPQLAPQSSQYMVSLKNLNLPLRLLVENEITRLTVWANPLNDAKRGGDHASNLEKSMLDSSWISTVRKAWEIDPAIAVFLTERFHNATIQAEVGRLIRSSPRDIMHIPEALRFLIGEKLDGAVRRDLKYLILWAPVPPILAVTFFERRYNTEPLILQYAHRVLEEHPVEVTFFFVPQIVQALRYDALGYVSQFILETTKISQLFCHQIIWNMKANCYKDDAGEVEDPMKPILDSMMDIVVSSLSGDARAFYDKEFGFFNEVTSISGKLKPYIKKTKPEKKAKIDEEMAKIRVEVGVYLPSNPDGKVVDIDKKSGRPLQSHAKAPFMATFKVRKARVLVDSNSENLFAAEGQGSEIVEEYDVWQQAIFKVGDDCRQDVLALQVIAMFKNIFTSVGLPLYLYPYRVTATAPGCGVIDVVPNATSRDEMGRAKVNDLLDFFVAKYGGEDTIDFQKARLNFIQSMAAYSVVCYILQVKDRHNGNIMIDGEGHIVHIDFGFLFDIGPGGVKFEPNSFKLTHEMVVLMGGRYSQGYQLFQQMIIKAFLAIRPHADQLVSTVQLMLDTSLPSFKGEPTIKRLKDRFAPGLNDRQAADFMMNIVRNAHENVRSTAYDEFQRLQNGIPYK</sequence>
<dbReference type="GO" id="GO:0005524">
    <property type="term" value="F:ATP binding"/>
    <property type="evidence" value="ECO:0007669"/>
    <property type="project" value="UniProtKB-KW"/>
</dbReference>
<organism evidence="10 11">
    <name type="scientific">Obba rivulosa</name>
    <dbReference type="NCBI Taxonomy" id="1052685"/>
    <lineage>
        <taxon>Eukaryota</taxon>
        <taxon>Fungi</taxon>
        <taxon>Dikarya</taxon>
        <taxon>Basidiomycota</taxon>
        <taxon>Agaricomycotina</taxon>
        <taxon>Agaricomycetes</taxon>
        <taxon>Polyporales</taxon>
        <taxon>Gelatoporiaceae</taxon>
        <taxon>Obba</taxon>
    </lineage>
</organism>
<evidence type="ECO:0000256" key="6">
    <source>
        <dbReference type="ARBA" id="ARBA00022777"/>
    </source>
</evidence>
<dbReference type="GO" id="GO:0005737">
    <property type="term" value="C:cytoplasm"/>
    <property type="evidence" value="ECO:0007669"/>
    <property type="project" value="TreeGrafter"/>
</dbReference>
<dbReference type="GO" id="GO:0048015">
    <property type="term" value="P:phosphatidylinositol-mediated signaling"/>
    <property type="evidence" value="ECO:0007669"/>
    <property type="project" value="TreeGrafter"/>
</dbReference>
<comment type="catalytic activity">
    <reaction evidence="1">
        <text>a 1,2-diacyl-sn-glycero-3-phospho-(1D-myo-inositol) + ATP = a 1,2-diacyl-sn-glycero-3-phospho-(1D-myo-inositol 4-phosphate) + ADP + H(+)</text>
        <dbReference type="Rhea" id="RHEA:19877"/>
        <dbReference type="ChEBI" id="CHEBI:15378"/>
        <dbReference type="ChEBI" id="CHEBI:30616"/>
        <dbReference type="ChEBI" id="CHEBI:57880"/>
        <dbReference type="ChEBI" id="CHEBI:58178"/>
        <dbReference type="ChEBI" id="CHEBI:456216"/>
        <dbReference type="EC" id="2.7.1.67"/>
    </reaction>
</comment>
<dbReference type="Pfam" id="PF00454">
    <property type="entry name" value="PI3_PI4_kinase"/>
    <property type="match status" value="1"/>
</dbReference>
<dbReference type="Gene3D" id="1.25.40.70">
    <property type="entry name" value="Phosphatidylinositol 3-kinase, accessory domain (PIK)"/>
    <property type="match status" value="1"/>
</dbReference>
<evidence type="ECO:0000256" key="2">
    <source>
        <dbReference type="ARBA" id="ARBA00006209"/>
    </source>
</evidence>
<accession>A0A8E2B1J3</accession>
<dbReference type="CDD" id="cd05167">
    <property type="entry name" value="PI4Kc_III_alpha"/>
    <property type="match status" value="1"/>
</dbReference>
<reference evidence="10 11" key="1">
    <citation type="submission" date="2016-07" db="EMBL/GenBank/DDBJ databases">
        <title>Draft genome of the white-rot fungus Obba rivulosa 3A-2.</title>
        <authorList>
            <consortium name="DOE Joint Genome Institute"/>
            <person name="Miettinen O."/>
            <person name="Riley R."/>
            <person name="Acob R."/>
            <person name="Barry K."/>
            <person name="Cullen D."/>
            <person name="De Vries R."/>
            <person name="Hainaut M."/>
            <person name="Hatakka A."/>
            <person name="Henrissat B."/>
            <person name="Hilden K."/>
            <person name="Kuo R."/>
            <person name="Labutti K."/>
            <person name="Lipzen A."/>
            <person name="Makela M.R."/>
            <person name="Sandor L."/>
            <person name="Spatafora J.W."/>
            <person name="Grigoriev I.V."/>
            <person name="Hibbett D.S."/>
        </authorList>
    </citation>
    <scope>NUCLEOTIDE SEQUENCE [LARGE SCALE GENOMIC DNA]</scope>
    <source>
        <strain evidence="10 11">3A-2</strain>
    </source>
</reference>
<name>A0A8E2B1J3_9APHY</name>
<dbReference type="InterPro" id="IPR042236">
    <property type="entry name" value="PI3K_accessory_sf"/>
</dbReference>
<dbReference type="SMART" id="SM00145">
    <property type="entry name" value="PI3Ka"/>
    <property type="match status" value="1"/>
</dbReference>
<keyword evidence="6 10" id="KW-0418">Kinase</keyword>
<dbReference type="FunFam" id="1.25.40.70:FF:000011">
    <property type="entry name" value="Phosphatidylinositol 4-kinase alpha"/>
    <property type="match status" value="1"/>
</dbReference>
<dbReference type="InterPro" id="IPR001263">
    <property type="entry name" value="PI3K_accessory_dom"/>
</dbReference>
<dbReference type="FunFam" id="1.10.1070.11:FF:000012">
    <property type="entry name" value="Phosphatidylinositol 4-kinase alpha 1"/>
    <property type="match status" value="1"/>
</dbReference>
<dbReference type="OrthoDB" id="10264149at2759"/>
<evidence type="ECO:0000259" key="8">
    <source>
        <dbReference type="PROSITE" id="PS50290"/>
    </source>
</evidence>
<evidence type="ECO:0000313" key="11">
    <source>
        <dbReference type="Proteomes" id="UP000250043"/>
    </source>
</evidence>
<dbReference type="SMART" id="SM00146">
    <property type="entry name" value="PI3Kc"/>
    <property type="match status" value="1"/>
</dbReference>
<dbReference type="PANTHER" id="PTHR10048">
    <property type="entry name" value="PHOSPHATIDYLINOSITOL KINASE"/>
    <property type="match status" value="1"/>
</dbReference>
<dbReference type="PROSITE" id="PS50290">
    <property type="entry name" value="PI3_4_KINASE_3"/>
    <property type="match status" value="1"/>
</dbReference>
<evidence type="ECO:0000259" key="9">
    <source>
        <dbReference type="PROSITE" id="PS51545"/>
    </source>
</evidence>
<dbReference type="PANTHER" id="PTHR10048:SF15">
    <property type="entry name" value="PHOSPHATIDYLINOSITOL 4-KINASE ALPHA"/>
    <property type="match status" value="1"/>
</dbReference>
<dbReference type="InterPro" id="IPR000403">
    <property type="entry name" value="PI3/4_kinase_cat_dom"/>
</dbReference>